<comment type="pathway">
    <text evidence="1 2">Cofactor biosynthesis; thiamine diphosphate biosynthesis.</text>
</comment>
<dbReference type="CDD" id="cd19358">
    <property type="entry name" value="TenA_E_Spr0628-like"/>
    <property type="match status" value="1"/>
</dbReference>
<feature type="active site" description="Proton donor" evidence="3">
    <location>
        <position position="207"/>
    </location>
</feature>
<feature type="domain" description="Thiaminase-2/PQQC" evidence="5">
    <location>
        <begin position="12"/>
        <end position="213"/>
    </location>
</feature>
<dbReference type="EC" id="3.5.99.2" evidence="2"/>
<evidence type="ECO:0000256" key="2">
    <source>
        <dbReference type="PIRNR" id="PIRNR003170"/>
    </source>
</evidence>
<comment type="similarity">
    <text evidence="2">Belongs to the TenA family.</text>
</comment>
<sequence length="217" mass="24690">MSDTFTDWLRKRSEPDWTAATSHPFTDALLAGRLPADAMRGYLVQDYQFVDSFLALLGSALAKADRYASRLEISNSIAVVTSSENTYFQRAFEALEVSAADRKHPRLDPSTVEFRSLMDDTNANGSYPDVLAVLVVAEWSYLEWAMGAPERLPEDSIAAEWITLHNNPQFQRWVGWLRGELDRVGAELDERDQARCLRLFQHATRCERDFFAAHWPG</sequence>
<accession>A0A929B9J0</accession>
<feature type="binding site" evidence="4">
    <location>
        <position position="138"/>
    </location>
    <ligand>
        <name>substrate</name>
    </ligand>
</feature>
<evidence type="ECO:0000256" key="3">
    <source>
        <dbReference type="PIRSR" id="PIRSR003170-1"/>
    </source>
</evidence>
<dbReference type="PANTHER" id="PTHR43198">
    <property type="entry name" value="BIFUNCTIONAL TH2 PROTEIN"/>
    <property type="match status" value="1"/>
</dbReference>
<evidence type="ECO:0000259" key="5">
    <source>
        <dbReference type="Pfam" id="PF03070"/>
    </source>
</evidence>
<dbReference type="InterPro" id="IPR004305">
    <property type="entry name" value="Thiaminase-2/PQQC"/>
</dbReference>
<dbReference type="RefSeq" id="WP_193928203.1">
    <property type="nucleotide sequence ID" value="NZ_JADEYC010000015.1"/>
</dbReference>
<name>A0A929B9J0_9PSEU</name>
<gene>
    <name evidence="6" type="ORF">IQ251_09915</name>
</gene>
<dbReference type="InterPro" id="IPR026285">
    <property type="entry name" value="TenA_E"/>
</dbReference>
<dbReference type="Proteomes" id="UP000598360">
    <property type="component" value="Unassembled WGS sequence"/>
</dbReference>
<comment type="catalytic activity">
    <reaction evidence="2">
        <text>thiamine + H2O = 5-(2-hydroxyethyl)-4-methylthiazole + 4-amino-5-hydroxymethyl-2-methylpyrimidine + H(+)</text>
        <dbReference type="Rhea" id="RHEA:17509"/>
        <dbReference type="ChEBI" id="CHEBI:15377"/>
        <dbReference type="ChEBI" id="CHEBI:15378"/>
        <dbReference type="ChEBI" id="CHEBI:16892"/>
        <dbReference type="ChEBI" id="CHEBI:17957"/>
        <dbReference type="ChEBI" id="CHEBI:18385"/>
        <dbReference type="EC" id="3.5.99.2"/>
    </reaction>
</comment>
<evidence type="ECO:0000313" key="7">
    <source>
        <dbReference type="Proteomes" id="UP000598360"/>
    </source>
</evidence>
<comment type="catalytic activity">
    <reaction evidence="2">
        <text>4-amino-5-aminomethyl-2-methylpyrimidine + H2O = 4-amino-5-hydroxymethyl-2-methylpyrimidine + NH4(+)</text>
        <dbReference type="Rhea" id="RHEA:31799"/>
        <dbReference type="ChEBI" id="CHEBI:15377"/>
        <dbReference type="ChEBI" id="CHEBI:16892"/>
        <dbReference type="ChEBI" id="CHEBI:28938"/>
        <dbReference type="ChEBI" id="CHEBI:63416"/>
        <dbReference type="EC" id="3.5.99.2"/>
    </reaction>
</comment>
<dbReference type="EMBL" id="JADEYC010000015">
    <property type="protein sequence ID" value="MBE9374761.1"/>
    <property type="molecule type" value="Genomic_DNA"/>
</dbReference>
<comment type="caution">
    <text evidence="6">The sequence shown here is derived from an EMBL/GenBank/DDBJ whole genome shotgun (WGS) entry which is preliminary data.</text>
</comment>
<dbReference type="InterPro" id="IPR050967">
    <property type="entry name" value="Thiamine_Salvage_TenA"/>
</dbReference>
<protein>
    <recommendedName>
        <fullName evidence="2">Aminopyrimidine aminohydrolase</fullName>
        <ecNumber evidence="2">3.5.99.2</ecNumber>
    </recommendedName>
</protein>
<dbReference type="PANTHER" id="PTHR43198:SF2">
    <property type="entry name" value="SI:CH1073-67J19.1-RELATED"/>
    <property type="match status" value="1"/>
</dbReference>
<comment type="function">
    <text evidence="2">Catalyzes an amino-pyrimidine hydrolysis reaction at the C5' of the pyrimidine moiety of thiamine compounds, a reaction that is part of a thiamine salvage pathway. Thus, catalyzes the conversion of 4-amino-5-aminomethyl-2-methylpyrimidine to 4-amino-5-hydroxymethyl-2-methylpyrimidine (HMP).</text>
</comment>
<keyword evidence="7" id="KW-1185">Reference proteome</keyword>
<dbReference type="AlphaFoldDB" id="A0A929B9J0"/>
<evidence type="ECO:0000256" key="1">
    <source>
        <dbReference type="ARBA" id="ARBA00004948"/>
    </source>
</evidence>
<keyword evidence="2" id="KW-0378">Hydrolase</keyword>
<keyword evidence="2" id="KW-0784">Thiamine biosynthesis</keyword>
<feature type="binding site" evidence="4">
    <location>
        <position position="84"/>
    </location>
    <ligand>
        <name>substrate</name>
    </ligand>
</feature>
<organism evidence="6 7">
    <name type="scientific">Saccharopolyspora montiporae</name>
    <dbReference type="NCBI Taxonomy" id="2781240"/>
    <lineage>
        <taxon>Bacteria</taxon>
        <taxon>Bacillati</taxon>
        <taxon>Actinomycetota</taxon>
        <taxon>Actinomycetes</taxon>
        <taxon>Pseudonocardiales</taxon>
        <taxon>Pseudonocardiaceae</taxon>
        <taxon>Saccharopolyspora</taxon>
    </lineage>
</organism>
<dbReference type="PIRSF" id="PIRSF003170">
    <property type="entry name" value="Pet18p"/>
    <property type="match status" value="1"/>
</dbReference>
<dbReference type="GO" id="GO:0050334">
    <property type="term" value="F:thiaminase activity"/>
    <property type="evidence" value="ECO:0007669"/>
    <property type="project" value="UniProtKB-UniRule"/>
</dbReference>
<reference evidence="6" key="1">
    <citation type="submission" date="2020-10" db="EMBL/GenBank/DDBJ databases">
        <title>Diversity and distribution of actinomycetes associated with coral in the coast of Hainan.</title>
        <authorList>
            <person name="Li F."/>
        </authorList>
    </citation>
    <scope>NUCLEOTIDE SEQUENCE</scope>
    <source>
        <strain evidence="6">HNM0983</strain>
    </source>
</reference>
<dbReference type="Pfam" id="PF03070">
    <property type="entry name" value="TENA_THI-4"/>
    <property type="match status" value="1"/>
</dbReference>
<proteinExistence type="inferred from homology"/>
<evidence type="ECO:0000256" key="4">
    <source>
        <dbReference type="PIRSR" id="PIRSR003170-2"/>
    </source>
</evidence>
<dbReference type="SUPFAM" id="SSF48613">
    <property type="entry name" value="Heme oxygenase-like"/>
    <property type="match status" value="1"/>
</dbReference>
<evidence type="ECO:0000313" key="6">
    <source>
        <dbReference type="EMBL" id="MBE9374761.1"/>
    </source>
</evidence>
<dbReference type="GO" id="GO:0005829">
    <property type="term" value="C:cytosol"/>
    <property type="evidence" value="ECO:0007669"/>
    <property type="project" value="TreeGrafter"/>
</dbReference>
<feature type="binding site" evidence="4">
    <location>
        <position position="46"/>
    </location>
    <ligand>
        <name>substrate</name>
    </ligand>
</feature>
<dbReference type="Gene3D" id="1.20.910.10">
    <property type="entry name" value="Heme oxygenase-like"/>
    <property type="match status" value="1"/>
</dbReference>
<dbReference type="GO" id="GO:0009228">
    <property type="term" value="P:thiamine biosynthetic process"/>
    <property type="evidence" value="ECO:0007669"/>
    <property type="project" value="UniProtKB-KW"/>
</dbReference>
<dbReference type="InterPro" id="IPR016084">
    <property type="entry name" value="Haem_Oase-like_multi-hlx"/>
</dbReference>